<dbReference type="PANTHER" id="PTHR19277">
    <property type="entry name" value="PENTRAXIN"/>
    <property type="match status" value="1"/>
</dbReference>
<gene>
    <name evidence="7" type="ORF">LCGC14_0405120</name>
</gene>
<evidence type="ECO:0000256" key="2">
    <source>
        <dbReference type="ARBA" id="ARBA00022723"/>
    </source>
</evidence>
<dbReference type="PANTHER" id="PTHR19277:SF125">
    <property type="entry name" value="B6"/>
    <property type="match status" value="1"/>
</dbReference>
<dbReference type="SUPFAM" id="SSF49899">
    <property type="entry name" value="Concanavalin A-like lectins/glucanases"/>
    <property type="match status" value="1"/>
</dbReference>
<organism evidence="7">
    <name type="scientific">marine sediment metagenome</name>
    <dbReference type="NCBI Taxonomy" id="412755"/>
    <lineage>
        <taxon>unclassified sequences</taxon>
        <taxon>metagenomes</taxon>
        <taxon>ecological metagenomes</taxon>
    </lineage>
</organism>
<proteinExistence type="predicted"/>
<accession>A0A0F9W4J1</accession>
<dbReference type="Pfam" id="PF13385">
    <property type="entry name" value="Laminin_G_3"/>
    <property type="match status" value="1"/>
</dbReference>
<name>A0A0F9W4J1_9ZZZZ</name>
<evidence type="ECO:0000256" key="1">
    <source>
        <dbReference type="ARBA" id="ARBA00001913"/>
    </source>
</evidence>
<dbReference type="InterPro" id="IPR051360">
    <property type="entry name" value="Neuronal_Pentraxin_Related"/>
</dbReference>
<keyword evidence="3" id="KW-0732">Signal</keyword>
<evidence type="ECO:0000259" key="6">
    <source>
        <dbReference type="SMART" id="SM00560"/>
    </source>
</evidence>
<keyword evidence="5" id="KW-1015">Disulfide bond</keyword>
<evidence type="ECO:0000256" key="3">
    <source>
        <dbReference type="ARBA" id="ARBA00022729"/>
    </source>
</evidence>
<dbReference type="InterPro" id="IPR013320">
    <property type="entry name" value="ConA-like_dom_sf"/>
</dbReference>
<keyword evidence="4" id="KW-0106">Calcium</keyword>
<dbReference type="EMBL" id="LAZR01000352">
    <property type="protein sequence ID" value="KKN72958.1"/>
    <property type="molecule type" value="Genomic_DNA"/>
</dbReference>
<comment type="cofactor">
    <cofactor evidence="1">
        <name>Ca(2+)</name>
        <dbReference type="ChEBI" id="CHEBI:29108"/>
    </cofactor>
</comment>
<evidence type="ECO:0000256" key="5">
    <source>
        <dbReference type="ARBA" id="ARBA00023157"/>
    </source>
</evidence>
<feature type="domain" description="LamG-like jellyroll fold" evidence="6">
    <location>
        <begin position="134"/>
        <end position="281"/>
    </location>
</feature>
<dbReference type="GO" id="GO:0046872">
    <property type="term" value="F:metal ion binding"/>
    <property type="evidence" value="ECO:0007669"/>
    <property type="project" value="UniProtKB-KW"/>
</dbReference>
<keyword evidence="2" id="KW-0479">Metal-binding</keyword>
<dbReference type="AlphaFoldDB" id="A0A0F9W4J1"/>
<evidence type="ECO:0000256" key="4">
    <source>
        <dbReference type="ARBA" id="ARBA00022837"/>
    </source>
</evidence>
<dbReference type="Gene3D" id="2.60.120.200">
    <property type="match status" value="1"/>
</dbReference>
<protein>
    <recommendedName>
        <fullName evidence="6">LamG-like jellyroll fold domain-containing protein</fullName>
    </recommendedName>
</protein>
<sequence length="510" mass="56932">MSLNTSLGEGFKFFRRNFTDITRTEISEAVATIDNNSANLDLMLNRNEFDRWESIGANDDQVKVTFDVDFNVDRNLTDFFLIDTNLTSFELQRFDTGLGEFVTFFNENKNFFMNFNGSDEFINAADDATLDITDDLTVSVWVNAAAGSSQSIIGKYDTNSQRSWLITTASSTKARVIISDDGIGGPPLSSNLKDYTTSIDVLDNTWHHIAFTFETGVLKIYVDGVEDTSVTKTSDGPITSIFSSTTDVTMATRLATGVGGQFLTGSIDEAAIWDTTVLTASEIAEIYNNGQPTDLSEHSQAVNLVSWWQMGDRDVPPTVTDRIGSNDGNMNNMDATNIAASPIGAQGNQDSFFTASFTGVTTEQFKLIMYKTQTPNEEKRINELIITELIGQFEFRPFAQPRHDGNVVENKMINGRSKFVYNLVQHNFNLTLTSHTSIPDRQLIQTLIDLNDSFIFWPSGGDETQFSFADEGYRLEDIFLVSMANFPSPFYTRNYYRAGTNLQILLKEVS</sequence>
<comment type="caution">
    <text evidence="7">The sequence shown here is derived from an EMBL/GenBank/DDBJ whole genome shotgun (WGS) entry which is preliminary data.</text>
</comment>
<reference evidence="7" key="1">
    <citation type="journal article" date="2015" name="Nature">
        <title>Complex archaea that bridge the gap between prokaryotes and eukaryotes.</title>
        <authorList>
            <person name="Spang A."/>
            <person name="Saw J.H."/>
            <person name="Jorgensen S.L."/>
            <person name="Zaremba-Niedzwiedzka K."/>
            <person name="Martijn J."/>
            <person name="Lind A.E."/>
            <person name="van Eijk R."/>
            <person name="Schleper C."/>
            <person name="Guy L."/>
            <person name="Ettema T.J."/>
        </authorList>
    </citation>
    <scope>NUCLEOTIDE SEQUENCE</scope>
</reference>
<dbReference type="InterPro" id="IPR006558">
    <property type="entry name" value="LamG-like"/>
</dbReference>
<dbReference type="SMART" id="SM00560">
    <property type="entry name" value="LamGL"/>
    <property type="match status" value="1"/>
</dbReference>
<evidence type="ECO:0000313" key="7">
    <source>
        <dbReference type="EMBL" id="KKN72958.1"/>
    </source>
</evidence>